<evidence type="ECO:0000313" key="1">
    <source>
        <dbReference type="EMBL" id="OQB71852.1"/>
    </source>
</evidence>
<name>A0A1V6C4J9_UNCT6</name>
<dbReference type="AlphaFoldDB" id="A0A1V6C4J9"/>
<proteinExistence type="predicted"/>
<evidence type="ECO:0008006" key="2">
    <source>
        <dbReference type="Google" id="ProtNLM"/>
    </source>
</evidence>
<gene>
    <name evidence="1" type="ORF">BWX89_01604</name>
</gene>
<accession>A0A1V6C4J9</accession>
<dbReference type="EMBL" id="MWDQ01000149">
    <property type="protein sequence ID" value="OQB71852.1"/>
    <property type="molecule type" value="Genomic_DNA"/>
</dbReference>
<dbReference type="InterPro" id="IPR032287">
    <property type="entry name" value="DUF4838"/>
</dbReference>
<organism evidence="1">
    <name type="scientific">candidate division TA06 bacterium ADurb.Bin131</name>
    <dbReference type="NCBI Taxonomy" id="1852827"/>
    <lineage>
        <taxon>Bacteria</taxon>
        <taxon>Bacteria division TA06</taxon>
    </lineage>
</organism>
<dbReference type="Proteomes" id="UP000485562">
    <property type="component" value="Unassembled WGS sequence"/>
</dbReference>
<dbReference type="Pfam" id="PF16126">
    <property type="entry name" value="DUF4838"/>
    <property type="match status" value="1"/>
</dbReference>
<comment type="caution">
    <text evidence="1">The sequence shown here is derived from an EMBL/GenBank/DDBJ whole genome shotgun (WGS) entry which is preliminary data.</text>
</comment>
<reference evidence="1" key="1">
    <citation type="submission" date="2017-02" db="EMBL/GenBank/DDBJ databases">
        <title>Delving into the versatile metabolic prowess of the omnipresent phylum Bacteroidetes.</title>
        <authorList>
            <person name="Nobu M.K."/>
            <person name="Mei R."/>
            <person name="Narihiro T."/>
            <person name="Kuroda K."/>
            <person name="Liu W.-T."/>
        </authorList>
    </citation>
    <scope>NUCLEOTIDE SEQUENCE</scope>
    <source>
        <strain evidence="1">ADurb.Bin131</strain>
    </source>
</reference>
<protein>
    <recommendedName>
        <fullName evidence="2">DUF4838 domain-containing protein</fullName>
    </recommendedName>
</protein>
<sequence length="639" mass="75048">MDTAETFINIQENHPTIRFAAKELSRYLNLAGIKTKILLERSKAQKNKNQISLCIDRPSETDHILIKPDKNGYIISGSNPRSVLFASYRFLYEMGFRWIRPGKRGEIIPSIKRIKKDISIDEIPSYKYRTLCIEGAVSCQHVIDIIDWAAKNYMNGYFIQFHLGTSFFKRWYQHSDNPYMKPEKLGKEDVEKIVARIIKEIEKRGIRFERMGHGWTCRALGIEGEGWDTENEGLKKISQEKQKYLAMLNGKREFFRNVPLNTNLCYSNPEVRSAITDAIVDYAEKHPEVDALHFWLADGSNNNCECENCIKTRVSDFYVMMLNELDKKLTLRNIPTKIIFLIYVDLLWPPEREKIENQDRFIIMFAPITRSYSHSFSDTKPEEGIKPYVKNKLVFPKNAADNMLYLQRWQENFKGDGVDFDYHIIWACYYDLNHFTLAKVLHKDIGYLKKMNLHGFISCQVQRASFPTNLLMDILSRTLWNRKISFNAVVEETFDNAFGKKYSRDVAEFLRKMSDLWKPFFEPVFIPKTDEKRINLGLDNIKKMQDICKSFRPLVKKQVACEKNAVGWSWKYLDYYLELLDLLIPAYSAYLRRSSDCREKFERAFDFVKKNEKILHPALDVSTFTGVLRWRINEAEGIV</sequence>